<comment type="caution">
    <text evidence="2">The sequence shown here is derived from an EMBL/GenBank/DDBJ whole genome shotgun (WGS) entry which is preliminary data.</text>
</comment>
<reference evidence="3" key="1">
    <citation type="journal article" date="2019" name="Int. J. Syst. Evol. Microbiol.">
        <title>The Global Catalogue of Microorganisms (GCM) 10K type strain sequencing project: providing services to taxonomists for standard genome sequencing and annotation.</title>
        <authorList>
            <consortium name="The Broad Institute Genomics Platform"/>
            <consortium name="The Broad Institute Genome Sequencing Center for Infectious Disease"/>
            <person name="Wu L."/>
            <person name="Ma J."/>
        </authorList>
    </citation>
    <scope>NUCLEOTIDE SEQUENCE [LARGE SCALE GENOMIC DNA]</scope>
    <source>
        <strain evidence="3">JCM 9458</strain>
    </source>
</reference>
<feature type="transmembrane region" description="Helical" evidence="1">
    <location>
        <begin position="70"/>
        <end position="90"/>
    </location>
</feature>
<evidence type="ECO:0000256" key="1">
    <source>
        <dbReference type="SAM" id="Phobius"/>
    </source>
</evidence>
<dbReference type="Proteomes" id="UP001501676">
    <property type="component" value="Unassembled WGS sequence"/>
</dbReference>
<protein>
    <submittedName>
        <fullName evidence="2">DUF6328 family protein</fullName>
    </submittedName>
</protein>
<organism evidence="2 3">
    <name type="scientific">Cryptosporangium minutisporangium</name>
    <dbReference type="NCBI Taxonomy" id="113569"/>
    <lineage>
        <taxon>Bacteria</taxon>
        <taxon>Bacillati</taxon>
        <taxon>Actinomycetota</taxon>
        <taxon>Actinomycetes</taxon>
        <taxon>Cryptosporangiales</taxon>
        <taxon>Cryptosporangiaceae</taxon>
        <taxon>Cryptosporangium</taxon>
    </lineage>
</organism>
<dbReference type="EMBL" id="BAAAYN010000026">
    <property type="protein sequence ID" value="GAA3390019.1"/>
    <property type="molecule type" value="Genomic_DNA"/>
</dbReference>
<feature type="transmembrane region" description="Helical" evidence="1">
    <location>
        <begin position="111"/>
        <end position="134"/>
    </location>
</feature>
<keyword evidence="3" id="KW-1185">Reference proteome</keyword>
<keyword evidence="1" id="KW-1133">Transmembrane helix</keyword>
<dbReference type="RefSeq" id="WP_345729903.1">
    <property type="nucleotide sequence ID" value="NZ_BAAAYN010000026.1"/>
</dbReference>
<name>A0ABP6T2B1_9ACTN</name>
<feature type="transmembrane region" description="Helical" evidence="1">
    <location>
        <begin position="140"/>
        <end position="159"/>
    </location>
</feature>
<dbReference type="InterPro" id="IPR046291">
    <property type="entry name" value="DUF6328"/>
</dbReference>
<dbReference type="Pfam" id="PF19853">
    <property type="entry name" value="DUF6328"/>
    <property type="match status" value="1"/>
</dbReference>
<accession>A0ABP6T2B1</accession>
<keyword evidence="1" id="KW-0812">Transmembrane</keyword>
<evidence type="ECO:0000313" key="2">
    <source>
        <dbReference type="EMBL" id="GAA3390019.1"/>
    </source>
</evidence>
<evidence type="ECO:0000313" key="3">
    <source>
        <dbReference type="Proteomes" id="UP001501676"/>
    </source>
</evidence>
<keyword evidence="1" id="KW-0472">Membrane</keyword>
<feature type="transmembrane region" description="Helical" evidence="1">
    <location>
        <begin position="38"/>
        <end position="58"/>
    </location>
</feature>
<sequence>MTTDEHPVRNKDESGHLWRDETPAERLDRNMNELLQELRVAQTGVQILFAFLLTIVFQQRFTEVDSFGRAVYVGALICALLSSGFLIAPVGYHRLVFRRAMKDELVKIANIFALTGLVWLSLALGGALTVILDVMFSKEVAMAGGAAALLFLIVLWFLIPWTRMRVRRAEANADGKSGADGR</sequence>
<gene>
    <name evidence="2" type="ORF">GCM10020369_42440</name>
</gene>
<proteinExistence type="predicted"/>